<evidence type="ECO:0000256" key="3">
    <source>
        <dbReference type="ARBA" id="ARBA00022989"/>
    </source>
</evidence>
<name>A0A399D351_9BACT</name>
<sequence length="192" mass="21927">MKNLELQKRVKDLRIKQGLSQEELADKTGLSLRTIQRIENGESVPRGDTLKRLAVALKVSPDDVIEWRVQEDKNILTMLNLSQLGFLAFPLLGTIIPLAIWVIKKDKIRNVDSIGKSILNFQITWTIILFIVFILPTLSVILRVSLIPFGFGSILFIYGGLYLYNILLIILNTIIVYRKGKVKYFPSIKFLN</sequence>
<keyword evidence="9" id="KW-1185">Reference proteome</keyword>
<dbReference type="PROSITE" id="PS50943">
    <property type="entry name" value="HTH_CROC1"/>
    <property type="match status" value="1"/>
</dbReference>
<dbReference type="Gene3D" id="1.10.260.40">
    <property type="entry name" value="lambda repressor-like DNA-binding domains"/>
    <property type="match status" value="1"/>
</dbReference>
<keyword evidence="2 6" id="KW-0812">Transmembrane</keyword>
<feature type="transmembrane region" description="Helical" evidence="6">
    <location>
        <begin position="154"/>
        <end position="177"/>
    </location>
</feature>
<dbReference type="SUPFAM" id="SSF47413">
    <property type="entry name" value="lambda repressor-like DNA-binding domains"/>
    <property type="match status" value="1"/>
</dbReference>
<dbReference type="GO" id="GO:0003677">
    <property type="term" value="F:DNA binding"/>
    <property type="evidence" value="ECO:0007669"/>
    <property type="project" value="UniProtKB-KW"/>
</dbReference>
<evidence type="ECO:0000313" key="9">
    <source>
        <dbReference type="Proteomes" id="UP000266441"/>
    </source>
</evidence>
<dbReference type="Pfam" id="PF09685">
    <property type="entry name" value="MamF_MmsF"/>
    <property type="match status" value="1"/>
</dbReference>
<proteinExistence type="predicted"/>
<dbReference type="InterPro" id="IPR019109">
    <property type="entry name" value="MamF_MmsF"/>
</dbReference>
<dbReference type="AlphaFoldDB" id="A0A399D351"/>
<evidence type="ECO:0000259" key="7">
    <source>
        <dbReference type="PROSITE" id="PS50943"/>
    </source>
</evidence>
<dbReference type="GO" id="GO:0005829">
    <property type="term" value="C:cytosol"/>
    <property type="evidence" value="ECO:0007669"/>
    <property type="project" value="TreeGrafter"/>
</dbReference>
<dbReference type="InterPro" id="IPR010982">
    <property type="entry name" value="Lambda_DNA-bd_dom_sf"/>
</dbReference>
<evidence type="ECO:0000313" key="8">
    <source>
        <dbReference type="EMBL" id="RIH65092.1"/>
    </source>
</evidence>
<keyword evidence="5 6" id="KW-0472">Membrane</keyword>
<protein>
    <submittedName>
        <fullName evidence="8">Helix-turn-helix domain-containing protein</fullName>
    </submittedName>
</protein>
<dbReference type="InterPro" id="IPR050807">
    <property type="entry name" value="TransReg_Diox_bact_type"/>
</dbReference>
<accession>A0A399D351</accession>
<dbReference type="PANTHER" id="PTHR46797:SF1">
    <property type="entry name" value="METHYLPHOSPHONATE SYNTHASE"/>
    <property type="match status" value="1"/>
</dbReference>
<dbReference type="PANTHER" id="PTHR46797">
    <property type="entry name" value="HTH-TYPE TRANSCRIPTIONAL REGULATOR"/>
    <property type="match status" value="1"/>
</dbReference>
<gene>
    <name evidence="8" type="ORF">D1164_10925</name>
</gene>
<reference evidence="8 9" key="1">
    <citation type="journal article" date="2015" name="Int. J. Syst. Evol. Microbiol.">
        <title>Mariniphaga sediminis sp. nov., isolated from coastal sediment.</title>
        <authorList>
            <person name="Wang F.Q."/>
            <person name="Shen Q.Y."/>
            <person name="Chen G.J."/>
            <person name="Du Z.J."/>
        </authorList>
    </citation>
    <scope>NUCLEOTIDE SEQUENCE [LARGE SCALE GENOMIC DNA]</scope>
    <source>
        <strain evidence="8 9">SY21</strain>
    </source>
</reference>
<evidence type="ECO:0000256" key="2">
    <source>
        <dbReference type="ARBA" id="ARBA00022692"/>
    </source>
</evidence>
<dbReference type="Pfam" id="PF01381">
    <property type="entry name" value="HTH_3"/>
    <property type="match status" value="1"/>
</dbReference>
<evidence type="ECO:0000256" key="4">
    <source>
        <dbReference type="ARBA" id="ARBA00023125"/>
    </source>
</evidence>
<evidence type="ECO:0000256" key="1">
    <source>
        <dbReference type="ARBA" id="ARBA00004141"/>
    </source>
</evidence>
<feature type="domain" description="HTH cro/C1-type" evidence="7">
    <location>
        <begin position="10"/>
        <end position="64"/>
    </location>
</feature>
<keyword evidence="3 6" id="KW-1133">Transmembrane helix</keyword>
<comment type="subcellular location">
    <subcellularLocation>
        <location evidence="1">Membrane</location>
        <topology evidence="1">Multi-pass membrane protein</topology>
    </subcellularLocation>
</comment>
<dbReference type="GO" id="GO:0003700">
    <property type="term" value="F:DNA-binding transcription factor activity"/>
    <property type="evidence" value="ECO:0007669"/>
    <property type="project" value="TreeGrafter"/>
</dbReference>
<evidence type="ECO:0000256" key="6">
    <source>
        <dbReference type="SAM" id="Phobius"/>
    </source>
</evidence>
<dbReference type="CDD" id="cd00093">
    <property type="entry name" value="HTH_XRE"/>
    <property type="match status" value="1"/>
</dbReference>
<dbReference type="SMART" id="SM00530">
    <property type="entry name" value="HTH_XRE"/>
    <property type="match status" value="1"/>
</dbReference>
<dbReference type="Proteomes" id="UP000266441">
    <property type="component" value="Unassembled WGS sequence"/>
</dbReference>
<dbReference type="InterPro" id="IPR001387">
    <property type="entry name" value="Cro/C1-type_HTH"/>
</dbReference>
<organism evidence="8 9">
    <name type="scientific">Mariniphaga sediminis</name>
    <dbReference type="NCBI Taxonomy" id="1628158"/>
    <lineage>
        <taxon>Bacteria</taxon>
        <taxon>Pseudomonadati</taxon>
        <taxon>Bacteroidota</taxon>
        <taxon>Bacteroidia</taxon>
        <taxon>Marinilabiliales</taxon>
        <taxon>Prolixibacteraceae</taxon>
        <taxon>Mariniphaga</taxon>
    </lineage>
</organism>
<feature type="transmembrane region" description="Helical" evidence="6">
    <location>
        <begin position="123"/>
        <end position="142"/>
    </location>
</feature>
<dbReference type="OrthoDB" id="7865033at2"/>
<comment type="caution">
    <text evidence="8">The sequence shown here is derived from an EMBL/GenBank/DDBJ whole genome shotgun (WGS) entry which is preliminary data.</text>
</comment>
<feature type="transmembrane region" description="Helical" evidence="6">
    <location>
        <begin position="84"/>
        <end position="103"/>
    </location>
</feature>
<dbReference type="RefSeq" id="WP_119350017.1">
    <property type="nucleotide sequence ID" value="NZ_QWET01000007.1"/>
</dbReference>
<dbReference type="EMBL" id="QWET01000007">
    <property type="protein sequence ID" value="RIH65092.1"/>
    <property type="molecule type" value="Genomic_DNA"/>
</dbReference>
<evidence type="ECO:0000256" key="5">
    <source>
        <dbReference type="ARBA" id="ARBA00023136"/>
    </source>
</evidence>
<keyword evidence="4" id="KW-0238">DNA-binding</keyword>